<name>A0AB39BC06_9MICO</name>
<protein>
    <submittedName>
        <fullName evidence="1">Uncharacterized protein</fullName>
    </submittedName>
</protein>
<proteinExistence type="predicted"/>
<gene>
    <name evidence="1" type="ORF">ABFY20_10535</name>
</gene>
<dbReference type="EMBL" id="CP162511">
    <property type="protein sequence ID" value="XDI03789.1"/>
    <property type="molecule type" value="Genomic_DNA"/>
</dbReference>
<dbReference type="RefSeq" id="WP_368496207.1">
    <property type="nucleotide sequence ID" value="NZ_CP162511.1"/>
</dbReference>
<dbReference type="AlphaFoldDB" id="A0AB39BC06"/>
<accession>A0AB39BC06</accession>
<evidence type="ECO:0000313" key="1">
    <source>
        <dbReference type="EMBL" id="XDI03789.1"/>
    </source>
</evidence>
<reference evidence="1" key="1">
    <citation type="submission" date="2024-05" db="EMBL/GenBank/DDBJ databases">
        <title>Herbiconiux sp. A18JL235.</title>
        <authorList>
            <person name="Zhang G."/>
        </authorList>
    </citation>
    <scope>NUCLEOTIDE SEQUENCE</scope>
    <source>
        <strain evidence="1">A18JL235</strain>
    </source>
</reference>
<dbReference type="PROSITE" id="PS51257">
    <property type="entry name" value="PROKAR_LIPOPROTEIN"/>
    <property type="match status" value="1"/>
</dbReference>
<sequence length="200" mass="19713">MSRTTVAPPPSLRAVGVGVVLACAIALSGCSGLPSAVAPSAAKTSPSVADASSTPAAEAPWSEGTGPVAAIEFELDGTASTLLGTFEPGGLLSCTGDIVTIANTSPAPGLGVTFSAADEPAPLVSSWVVGDELVAQFTGSGEVVREEHPDGSIGYTVIGAEGRASVLPRDPAAAAIGDYDMKEARQVDAVSSFTVTCPVG</sequence>
<organism evidence="1">
    <name type="scientific">Herbiconiux sp. A18JL235</name>
    <dbReference type="NCBI Taxonomy" id="3152363"/>
    <lineage>
        <taxon>Bacteria</taxon>
        <taxon>Bacillati</taxon>
        <taxon>Actinomycetota</taxon>
        <taxon>Actinomycetes</taxon>
        <taxon>Micrococcales</taxon>
        <taxon>Microbacteriaceae</taxon>
        <taxon>Herbiconiux</taxon>
    </lineage>
</organism>